<sequence>MSVTLIMACVIACAHIFSGHLSFLRVIPRSWVLSAAGGVSVAYVFVHILPELQQHQNVIQDHTPQSLAFLEHHVYLVAMLGLMFFYVMERLVKASAESDSGSQRGEGTPGVGVFWFHMSIFFVYNVLIGYLLLQRTSHSFYSLLLFTIAMTLHFMVNDHSLRAAHKHRYDLAGRWFLTAGVLTGWLAGTVIQVEEAVVSIIFAFLAGGILLNVLKEELPKEQQSRVLPFVFGAIFYSVLLLILATAE</sequence>
<dbReference type="KEGG" id="palo:E6C60_3230"/>
<feature type="transmembrane region" description="Helical" evidence="1">
    <location>
        <begin position="31"/>
        <end position="49"/>
    </location>
</feature>
<protein>
    <recommendedName>
        <fullName evidence="4">ZIP Zinc transporter</fullName>
    </recommendedName>
</protein>
<keyword evidence="1" id="KW-1133">Transmembrane helix</keyword>
<dbReference type="AlphaFoldDB" id="A0A4P8XQE5"/>
<accession>A0A4P8XQE5</accession>
<feature type="transmembrane region" description="Helical" evidence="1">
    <location>
        <begin position="6"/>
        <end position="24"/>
    </location>
</feature>
<dbReference type="OrthoDB" id="21325at2"/>
<dbReference type="RefSeq" id="WP_138226743.1">
    <property type="nucleotide sequence ID" value="NZ_CP040396.1"/>
</dbReference>
<evidence type="ECO:0000256" key="1">
    <source>
        <dbReference type="SAM" id="Phobius"/>
    </source>
</evidence>
<evidence type="ECO:0008006" key="4">
    <source>
        <dbReference type="Google" id="ProtNLM"/>
    </source>
</evidence>
<feature type="transmembrane region" description="Helical" evidence="1">
    <location>
        <begin position="171"/>
        <end position="191"/>
    </location>
</feature>
<feature type="transmembrane region" description="Helical" evidence="1">
    <location>
        <begin position="197"/>
        <end position="214"/>
    </location>
</feature>
<organism evidence="2 3">
    <name type="scientific">Paenibacillus algicola</name>
    <dbReference type="NCBI Taxonomy" id="2565926"/>
    <lineage>
        <taxon>Bacteria</taxon>
        <taxon>Bacillati</taxon>
        <taxon>Bacillota</taxon>
        <taxon>Bacilli</taxon>
        <taxon>Bacillales</taxon>
        <taxon>Paenibacillaceae</taxon>
        <taxon>Paenibacillus</taxon>
    </lineage>
</organism>
<proteinExistence type="predicted"/>
<name>A0A4P8XQE5_9BACL</name>
<feature type="transmembrane region" description="Helical" evidence="1">
    <location>
        <begin position="69"/>
        <end position="88"/>
    </location>
</feature>
<keyword evidence="1" id="KW-0472">Membrane</keyword>
<evidence type="ECO:0000313" key="2">
    <source>
        <dbReference type="EMBL" id="QCT03941.1"/>
    </source>
</evidence>
<feature type="transmembrane region" description="Helical" evidence="1">
    <location>
        <begin position="226"/>
        <end position="246"/>
    </location>
</feature>
<feature type="transmembrane region" description="Helical" evidence="1">
    <location>
        <begin position="139"/>
        <end position="159"/>
    </location>
</feature>
<feature type="transmembrane region" description="Helical" evidence="1">
    <location>
        <begin position="109"/>
        <end position="133"/>
    </location>
</feature>
<reference evidence="2 3" key="1">
    <citation type="submission" date="2019-05" db="EMBL/GenBank/DDBJ databases">
        <authorList>
            <person name="Chen C."/>
        </authorList>
    </citation>
    <scope>NUCLEOTIDE SEQUENCE [LARGE SCALE GENOMIC DNA]</scope>
    <source>
        <strain evidence="2 3">HB172198</strain>
    </source>
</reference>
<evidence type="ECO:0000313" key="3">
    <source>
        <dbReference type="Proteomes" id="UP000300879"/>
    </source>
</evidence>
<dbReference type="Proteomes" id="UP000300879">
    <property type="component" value="Chromosome"/>
</dbReference>
<dbReference type="EMBL" id="CP040396">
    <property type="protein sequence ID" value="QCT03941.1"/>
    <property type="molecule type" value="Genomic_DNA"/>
</dbReference>
<keyword evidence="3" id="KW-1185">Reference proteome</keyword>
<keyword evidence="1" id="KW-0812">Transmembrane</keyword>
<gene>
    <name evidence="2" type="ORF">E6C60_3230</name>
</gene>